<evidence type="ECO:0000256" key="2">
    <source>
        <dbReference type="ARBA" id="ARBA00004370"/>
    </source>
</evidence>
<evidence type="ECO:0000259" key="20">
    <source>
        <dbReference type="PROSITE" id="PS50255"/>
    </source>
</evidence>
<keyword evidence="9" id="KW-0479">Metal-binding</keyword>
<dbReference type="InterPro" id="IPR000262">
    <property type="entry name" value="FMN-dep_DH"/>
</dbReference>
<evidence type="ECO:0000256" key="5">
    <source>
        <dbReference type="ARBA" id="ARBA00022617"/>
    </source>
</evidence>
<dbReference type="GO" id="GO:0005758">
    <property type="term" value="C:mitochondrial intermembrane space"/>
    <property type="evidence" value="ECO:0007669"/>
    <property type="project" value="UniProtKB-SubCell"/>
</dbReference>
<dbReference type="SMART" id="SM01117">
    <property type="entry name" value="Cyt-b5"/>
    <property type="match status" value="1"/>
</dbReference>
<keyword evidence="7" id="KW-0288">FMN</keyword>
<dbReference type="Proteomes" id="UP000023152">
    <property type="component" value="Unassembled WGS sequence"/>
</dbReference>
<evidence type="ECO:0000256" key="11">
    <source>
        <dbReference type="ARBA" id="ARBA00023004"/>
    </source>
</evidence>
<evidence type="ECO:0000256" key="6">
    <source>
        <dbReference type="ARBA" id="ARBA00022630"/>
    </source>
</evidence>
<evidence type="ECO:0000256" key="16">
    <source>
        <dbReference type="ARBA" id="ARBA00061589"/>
    </source>
</evidence>
<keyword evidence="13" id="KW-0472">Membrane</keyword>
<proteinExistence type="inferred from homology"/>
<feature type="region of interest" description="Disordered" evidence="19">
    <location>
        <begin position="83"/>
        <end position="114"/>
    </location>
</feature>
<dbReference type="SUPFAM" id="SSF51395">
    <property type="entry name" value="FMN-linked oxidoreductases"/>
    <property type="match status" value="1"/>
</dbReference>
<dbReference type="GO" id="GO:0046872">
    <property type="term" value="F:metal ion binding"/>
    <property type="evidence" value="ECO:0007669"/>
    <property type="project" value="UniProtKB-KW"/>
</dbReference>
<dbReference type="OrthoDB" id="1925334at2759"/>
<evidence type="ECO:0000256" key="18">
    <source>
        <dbReference type="ARBA" id="ARBA00068515"/>
    </source>
</evidence>
<dbReference type="FunFam" id="3.20.20.70:FF:000062">
    <property type="entry name" value="Cytochrome b2, mitochondrial, putative"/>
    <property type="match status" value="1"/>
</dbReference>
<keyword evidence="12" id="KW-0496">Mitochondrion</keyword>
<dbReference type="GO" id="GO:0016020">
    <property type="term" value="C:membrane"/>
    <property type="evidence" value="ECO:0007669"/>
    <property type="project" value="UniProtKB-SubCell"/>
</dbReference>
<comment type="similarity">
    <text evidence="16">In the N-terminal section; belongs to the cytochrome b5 family.</text>
</comment>
<keyword evidence="8" id="KW-0812">Transmembrane</keyword>
<dbReference type="GO" id="GO:0004460">
    <property type="term" value="F:L-lactate dehydrogenase (cytochrome) activity"/>
    <property type="evidence" value="ECO:0007669"/>
    <property type="project" value="UniProtKB-EC"/>
</dbReference>
<keyword evidence="10" id="KW-0560">Oxidoreductase</keyword>
<name>X6NX61_RETFI</name>
<evidence type="ECO:0000313" key="22">
    <source>
        <dbReference type="EMBL" id="ETO30601.1"/>
    </source>
</evidence>
<dbReference type="Gene3D" id="3.20.20.70">
    <property type="entry name" value="Aldolase class I"/>
    <property type="match status" value="1"/>
</dbReference>
<keyword evidence="5" id="KW-0349">Heme</keyword>
<dbReference type="PANTHER" id="PTHR10578:SF148">
    <property type="entry name" value="L-LACTATE DEHYDROGENASE (CYTOCHROME)"/>
    <property type="match status" value="1"/>
</dbReference>
<sequence>MSRELKYYTLEEVSRHNKATDCWLILYDKVYDVTSFVNDHPGGVNLIVDNSGKDATEVFESVGHTKALLTTILAADACIGHLHPDDRRKPSTPQSAAKSAASVRTAEEDKSPAKVLEVGTTEETVPELDKFINVYDFEKYAPLKMTKQGLAYYSSGKGVIFFKIVNQNIKIKVDVTTVDMRTKILGFESSCPIYLSATALGKLAHDDGELAIARAAYNSGVIQMIPTLGSYSLEEICNARVDKTSQVQFFQLYVNANRELTRKLVKTAEAHGCKALFITVDAPQLARRERDMRFKVNTNPANVQSNQSSSNGSTQQGFSKALSSFIDPSLQWKDIAWFQSITNMKIVLKGIQCAEDALLAVKHGVDGIVLSNHGGRQLDTSRSSIEVLVEVMDALKRARVDDRIEVYVDGGIRRGTDIFKALALGAKAVGIGRPMLWGLACHGQPGVQKVIDLLKAELESTMRLMGTPTLAAIRKDMLVVDDISHHVTFVPTNELASQVYTPLKPLTSKM</sequence>
<dbReference type="InterPro" id="IPR001199">
    <property type="entry name" value="Cyt_B5-like_heme/steroid-bd"/>
</dbReference>
<organism evidence="22 23">
    <name type="scientific">Reticulomyxa filosa</name>
    <dbReference type="NCBI Taxonomy" id="46433"/>
    <lineage>
        <taxon>Eukaryota</taxon>
        <taxon>Sar</taxon>
        <taxon>Rhizaria</taxon>
        <taxon>Retaria</taxon>
        <taxon>Foraminifera</taxon>
        <taxon>Monothalamids</taxon>
        <taxon>Reticulomyxidae</taxon>
        <taxon>Reticulomyxa</taxon>
    </lineage>
</organism>
<comment type="subunit">
    <text evidence="4">Homotetramer.</text>
</comment>
<dbReference type="InterPro" id="IPR036400">
    <property type="entry name" value="Cyt_B5-like_heme/steroid_sf"/>
</dbReference>
<dbReference type="EC" id="1.1.2.3" evidence="17"/>
<dbReference type="InterPro" id="IPR013785">
    <property type="entry name" value="Aldolase_TIM"/>
</dbReference>
<dbReference type="Pfam" id="PF01070">
    <property type="entry name" value="FMN_dh"/>
    <property type="match status" value="1"/>
</dbReference>
<dbReference type="PROSITE" id="PS00191">
    <property type="entry name" value="CYTOCHROME_B5_1"/>
    <property type="match status" value="1"/>
</dbReference>
<keyword evidence="11" id="KW-0408">Iron</keyword>
<feature type="domain" description="Cytochrome b5 heme-binding" evidence="20">
    <location>
        <begin position="5"/>
        <end position="83"/>
    </location>
</feature>
<dbReference type="SUPFAM" id="SSF55856">
    <property type="entry name" value="Cytochrome b5-like heme/steroid binding domain"/>
    <property type="match status" value="1"/>
</dbReference>
<dbReference type="PROSITE" id="PS51349">
    <property type="entry name" value="FMN_HYDROXY_ACID_DH_2"/>
    <property type="match status" value="1"/>
</dbReference>
<dbReference type="InterPro" id="IPR037396">
    <property type="entry name" value="FMN_HAD"/>
</dbReference>
<feature type="domain" description="FMN hydroxy acid dehydrogenase" evidence="21">
    <location>
        <begin position="126"/>
        <end position="483"/>
    </location>
</feature>
<evidence type="ECO:0000256" key="12">
    <source>
        <dbReference type="ARBA" id="ARBA00023128"/>
    </source>
</evidence>
<evidence type="ECO:0000256" key="17">
    <source>
        <dbReference type="ARBA" id="ARBA00066458"/>
    </source>
</evidence>
<comment type="cofactor">
    <cofactor evidence="1">
        <name>FMN</name>
        <dbReference type="ChEBI" id="CHEBI:58210"/>
    </cofactor>
</comment>
<evidence type="ECO:0000256" key="15">
    <source>
        <dbReference type="ARBA" id="ARBA00061137"/>
    </source>
</evidence>
<keyword evidence="23" id="KW-1185">Reference proteome</keyword>
<dbReference type="AlphaFoldDB" id="X6NX61"/>
<dbReference type="Gene3D" id="3.10.120.10">
    <property type="entry name" value="Cytochrome b5-like heme/steroid binding domain"/>
    <property type="match status" value="1"/>
</dbReference>
<evidence type="ECO:0000256" key="3">
    <source>
        <dbReference type="ARBA" id="ARBA00004569"/>
    </source>
</evidence>
<evidence type="ECO:0000256" key="1">
    <source>
        <dbReference type="ARBA" id="ARBA00001917"/>
    </source>
</evidence>
<evidence type="ECO:0000259" key="21">
    <source>
        <dbReference type="PROSITE" id="PS51349"/>
    </source>
</evidence>
<comment type="similarity">
    <text evidence="15">In the C-terminal section; belongs to the FMN-dependent alpha-hydroxy acid dehydrogenase family.</text>
</comment>
<comment type="caution">
    <text evidence="22">The sequence shown here is derived from an EMBL/GenBank/DDBJ whole genome shotgun (WGS) entry which is preliminary data.</text>
</comment>
<comment type="catalytic activity">
    <reaction evidence="14">
        <text>(S)-lactate + 2 Fe(III)-[cytochrome c] = 2 Fe(II)-[cytochrome c] + pyruvate + 2 H(+)</text>
        <dbReference type="Rhea" id="RHEA:19909"/>
        <dbReference type="Rhea" id="RHEA-COMP:10350"/>
        <dbReference type="Rhea" id="RHEA-COMP:14399"/>
        <dbReference type="ChEBI" id="CHEBI:15361"/>
        <dbReference type="ChEBI" id="CHEBI:15378"/>
        <dbReference type="ChEBI" id="CHEBI:16651"/>
        <dbReference type="ChEBI" id="CHEBI:29033"/>
        <dbReference type="ChEBI" id="CHEBI:29034"/>
        <dbReference type="EC" id="1.1.2.3"/>
    </reaction>
    <physiologicalReaction direction="left-to-right" evidence="14">
        <dbReference type="Rhea" id="RHEA:19910"/>
    </physiologicalReaction>
</comment>
<dbReference type="InterPro" id="IPR008259">
    <property type="entry name" value="FMN_hydac_DH_AS"/>
</dbReference>
<dbReference type="OMA" id="RKYVQHA"/>
<evidence type="ECO:0000256" key="10">
    <source>
        <dbReference type="ARBA" id="ARBA00023002"/>
    </source>
</evidence>
<accession>X6NX61</accession>
<evidence type="ECO:0000256" key="19">
    <source>
        <dbReference type="SAM" id="MobiDB-lite"/>
    </source>
</evidence>
<dbReference type="GO" id="GO:0020037">
    <property type="term" value="F:heme binding"/>
    <property type="evidence" value="ECO:0007669"/>
    <property type="project" value="InterPro"/>
</dbReference>
<dbReference type="PRINTS" id="PR00363">
    <property type="entry name" value="CYTOCHROMEB5"/>
</dbReference>
<comment type="subcellular location">
    <subcellularLocation>
        <location evidence="2">Membrane</location>
    </subcellularLocation>
    <subcellularLocation>
        <location evidence="3">Mitochondrion intermembrane space</location>
    </subcellularLocation>
</comment>
<dbReference type="PROSITE" id="PS00557">
    <property type="entry name" value="FMN_HYDROXY_ACID_DH_1"/>
    <property type="match status" value="1"/>
</dbReference>
<dbReference type="InterPro" id="IPR018506">
    <property type="entry name" value="Cyt_B5_heme-BS"/>
</dbReference>
<dbReference type="PANTHER" id="PTHR10578">
    <property type="entry name" value="S -2-HYDROXY-ACID OXIDASE-RELATED"/>
    <property type="match status" value="1"/>
</dbReference>
<evidence type="ECO:0000256" key="13">
    <source>
        <dbReference type="ARBA" id="ARBA00023136"/>
    </source>
</evidence>
<evidence type="ECO:0000256" key="14">
    <source>
        <dbReference type="ARBA" id="ARBA00052399"/>
    </source>
</evidence>
<dbReference type="Pfam" id="PF00173">
    <property type="entry name" value="Cyt-b5"/>
    <property type="match status" value="1"/>
</dbReference>
<evidence type="ECO:0000256" key="7">
    <source>
        <dbReference type="ARBA" id="ARBA00022643"/>
    </source>
</evidence>
<evidence type="ECO:0000256" key="4">
    <source>
        <dbReference type="ARBA" id="ARBA00011881"/>
    </source>
</evidence>
<keyword evidence="6" id="KW-0285">Flavoprotein</keyword>
<dbReference type="FunFam" id="3.10.120.10:FF:000002">
    <property type="entry name" value="Cytochrome b5 type B"/>
    <property type="match status" value="1"/>
</dbReference>
<evidence type="ECO:0000256" key="9">
    <source>
        <dbReference type="ARBA" id="ARBA00022723"/>
    </source>
</evidence>
<protein>
    <recommendedName>
        <fullName evidence="18">L-lactate dehydrogenase (cytochrome)</fullName>
        <ecNumber evidence="17">1.1.2.3</ecNumber>
    </recommendedName>
</protein>
<evidence type="ECO:0000313" key="23">
    <source>
        <dbReference type="Proteomes" id="UP000023152"/>
    </source>
</evidence>
<evidence type="ECO:0000256" key="8">
    <source>
        <dbReference type="ARBA" id="ARBA00022692"/>
    </source>
</evidence>
<gene>
    <name evidence="22" type="ORF">RFI_06516</name>
</gene>
<dbReference type="PROSITE" id="PS50255">
    <property type="entry name" value="CYTOCHROME_B5_2"/>
    <property type="match status" value="1"/>
</dbReference>
<reference evidence="22 23" key="1">
    <citation type="journal article" date="2013" name="Curr. Biol.">
        <title>The Genome of the Foraminiferan Reticulomyxa filosa.</title>
        <authorList>
            <person name="Glockner G."/>
            <person name="Hulsmann N."/>
            <person name="Schleicher M."/>
            <person name="Noegel A.A."/>
            <person name="Eichinger L."/>
            <person name="Gallinger C."/>
            <person name="Pawlowski J."/>
            <person name="Sierra R."/>
            <person name="Euteneuer U."/>
            <person name="Pillet L."/>
            <person name="Moustafa A."/>
            <person name="Platzer M."/>
            <person name="Groth M."/>
            <person name="Szafranski K."/>
            <person name="Schliwa M."/>
        </authorList>
    </citation>
    <scope>NUCLEOTIDE SEQUENCE [LARGE SCALE GENOMIC DNA]</scope>
</reference>
<dbReference type="EMBL" id="ASPP01005403">
    <property type="protein sequence ID" value="ETO30601.1"/>
    <property type="molecule type" value="Genomic_DNA"/>
</dbReference>